<sequence>MPMILNPGDIEWSGDGENTDYSTTSSSPTNSRRMQQNFDGDSPSDEDDLSDDFSLLDSDEEKRTNEIKFPQPLIQTSMDIVPRGTVKKIFTNSRERWRQQNVSGAFAELRKLVPTHPPDKKLSKNEILRMAIRYIRLLTNVLEWQQKHDGNVHVKCEDAISRHIPFLPQQAIRFRARLRRNNHHQSSHPICDKNGNNLLMIAPNNHHLCYKKQILFLDGPPSSRRIKQELQDDKDRDDGDNLKKEQQNQCSGGGNNNNKKHDRGD</sequence>
<dbReference type="EMBL" id="CM043016">
    <property type="protein sequence ID" value="KAI4466582.1"/>
    <property type="molecule type" value="Genomic_DNA"/>
</dbReference>
<keyword evidence="2" id="KW-1185">Reference proteome</keyword>
<organism evidence="1 2">
    <name type="scientific">Holotrichia oblita</name>
    <name type="common">Chafer beetle</name>
    <dbReference type="NCBI Taxonomy" id="644536"/>
    <lineage>
        <taxon>Eukaryota</taxon>
        <taxon>Metazoa</taxon>
        <taxon>Ecdysozoa</taxon>
        <taxon>Arthropoda</taxon>
        <taxon>Hexapoda</taxon>
        <taxon>Insecta</taxon>
        <taxon>Pterygota</taxon>
        <taxon>Neoptera</taxon>
        <taxon>Endopterygota</taxon>
        <taxon>Coleoptera</taxon>
        <taxon>Polyphaga</taxon>
        <taxon>Scarabaeiformia</taxon>
        <taxon>Scarabaeidae</taxon>
        <taxon>Melolonthinae</taxon>
        <taxon>Holotrichia</taxon>
    </lineage>
</organism>
<accession>A0ACB9TIC7</accession>
<evidence type="ECO:0000313" key="1">
    <source>
        <dbReference type="EMBL" id="KAI4466582.1"/>
    </source>
</evidence>
<dbReference type="Proteomes" id="UP001056778">
    <property type="component" value="Chromosome 2"/>
</dbReference>
<comment type="caution">
    <text evidence="1">The sequence shown here is derived from an EMBL/GenBank/DDBJ whole genome shotgun (WGS) entry which is preliminary data.</text>
</comment>
<gene>
    <name evidence="1" type="ORF">MML48_2g00000176</name>
</gene>
<proteinExistence type="predicted"/>
<name>A0ACB9TIC7_HOLOL</name>
<evidence type="ECO:0000313" key="2">
    <source>
        <dbReference type="Proteomes" id="UP001056778"/>
    </source>
</evidence>
<reference evidence="1" key="1">
    <citation type="submission" date="2022-04" db="EMBL/GenBank/DDBJ databases">
        <title>Chromosome-scale genome assembly of Holotrichia oblita Faldermann.</title>
        <authorList>
            <person name="Rongchong L."/>
        </authorList>
    </citation>
    <scope>NUCLEOTIDE SEQUENCE</scope>
    <source>
        <strain evidence="1">81SQS9</strain>
    </source>
</reference>
<protein>
    <submittedName>
        <fullName evidence="1">T-cell acute lymphocytic leukemia/stem cell leukemia-related</fullName>
    </submittedName>
</protein>